<protein>
    <recommendedName>
        <fullName evidence="6">Secreted protein</fullName>
    </recommendedName>
</protein>
<gene>
    <name evidence="2" type="ORF">F9Y85_03705</name>
    <name evidence="3" type="ORF">R5H13_07360</name>
</gene>
<dbReference type="EMBL" id="WEIA01000002">
    <property type="protein sequence ID" value="NLR20432.1"/>
    <property type="molecule type" value="Genomic_DNA"/>
</dbReference>
<evidence type="ECO:0000313" key="5">
    <source>
        <dbReference type="Proteomes" id="UP001304419"/>
    </source>
</evidence>
<accession>A0A8I2H260</accession>
<dbReference type="EMBL" id="CP137578">
    <property type="protein sequence ID" value="WOX30080.1"/>
    <property type="molecule type" value="Genomic_DNA"/>
</dbReference>
<feature type="signal peptide" evidence="1">
    <location>
        <begin position="1"/>
        <end position="20"/>
    </location>
</feature>
<dbReference type="AlphaFoldDB" id="A0A8I2H260"/>
<name>A0A8I2H260_9GAMM</name>
<reference evidence="2" key="1">
    <citation type="submission" date="2019-10" db="EMBL/GenBank/DDBJ databases">
        <authorList>
            <person name="Paulsen S."/>
        </authorList>
    </citation>
    <scope>NUCLEOTIDE SEQUENCE</scope>
    <source>
        <strain evidence="2">LMG 19692</strain>
    </source>
</reference>
<dbReference type="GeneID" id="67501340"/>
<dbReference type="RefSeq" id="WP_130126524.1">
    <property type="nucleotide sequence ID" value="NZ_CBCSDF010000002.1"/>
</dbReference>
<feature type="chain" id="PRO_5034610234" description="Secreted protein" evidence="1">
    <location>
        <begin position="21"/>
        <end position="160"/>
    </location>
</feature>
<evidence type="ECO:0000313" key="2">
    <source>
        <dbReference type="EMBL" id="NLR20432.1"/>
    </source>
</evidence>
<evidence type="ECO:0008006" key="6">
    <source>
        <dbReference type="Google" id="ProtNLM"/>
    </source>
</evidence>
<keyword evidence="5" id="KW-1185">Reference proteome</keyword>
<evidence type="ECO:0000313" key="4">
    <source>
        <dbReference type="Proteomes" id="UP000646877"/>
    </source>
</evidence>
<dbReference type="Proteomes" id="UP001304419">
    <property type="component" value="Chromosome 1"/>
</dbReference>
<evidence type="ECO:0000313" key="3">
    <source>
        <dbReference type="EMBL" id="WOX30080.1"/>
    </source>
</evidence>
<keyword evidence="1" id="KW-0732">Signal</keyword>
<sequence length="160" mass="18319">MKNILKIAAFSTLLLGTAQAASTQEQIKVIDYNTFYDTQVNNVDCGGYWDERRVWVCDYRTELVDVSYKTCHYKLIAGEPYGPYTLWQTKTVLATQSCPGGWTIPHPIPNYQVPGGAYVHQHDTFSTQQEERRVAYNCRWETRSVWIPRGGSYCPIPNAK</sequence>
<proteinExistence type="predicted"/>
<reference evidence="3 5" key="2">
    <citation type="submission" date="2023-10" db="EMBL/GenBank/DDBJ databases">
        <title>To unveil natural product biosynthetic capacity in Pseudoalteromonas.</title>
        <authorList>
            <person name="Wang J."/>
        </authorList>
    </citation>
    <scope>NUCLEOTIDE SEQUENCE [LARGE SCALE GENOMIC DNA]</scope>
    <source>
        <strain evidence="3 5">DSM 15914</strain>
    </source>
</reference>
<organism evidence="2 4">
    <name type="scientific">Pseudoalteromonas maricaloris</name>
    <dbReference type="NCBI Taxonomy" id="184924"/>
    <lineage>
        <taxon>Bacteria</taxon>
        <taxon>Pseudomonadati</taxon>
        <taxon>Pseudomonadota</taxon>
        <taxon>Gammaproteobacteria</taxon>
        <taxon>Alteromonadales</taxon>
        <taxon>Pseudoalteromonadaceae</taxon>
        <taxon>Pseudoalteromonas</taxon>
    </lineage>
</organism>
<dbReference type="Proteomes" id="UP000646877">
    <property type="component" value="Unassembled WGS sequence"/>
</dbReference>
<evidence type="ECO:0000256" key="1">
    <source>
        <dbReference type="SAM" id="SignalP"/>
    </source>
</evidence>